<dbReference type="Gene3D" id="1.10.1300.10">
    <property type="entry name" value="3'5'-cyclic nucleotide phosphodiesterase, catalytic domain"/>
    <property type="match status" value="1"/>
</dbReference>
<evidence type="ECO:0000256" key="5">
    <source>
        <dbReference type="PIRSR" id="PIRSR623088-3"/>
    </source>
</evidence>
<feature type="binding site" evidence="4">
    <location>
        <position position="975"/>
    </location>
    <ligand>
        <name>AMP</name>
        <dbReference type="ChEBI" id="CHEBI:456215"/>
    </ligand>
</feature>
<dbReference type="InterPro" id="IPR036971">
    <property type="entry name" value="PDEase_catalytic_dom_sf"/>
</dbReference>
<evidence type="ECO:0000259" key="9">
    <source>
        <dbReference type="PROSITE" id="PS50839"/>
    </source>
</evidence>
<evidence type="ECO:0000256" key="3">
    <source>
        <dbReference type="PIRSR" id="PIRSR623088-1"/>
    </source>
</evidence>
<sequence length="1223" mass="126520">MATLRVVREHPSIALVPLIALGLILGVGIWGIQRVAVVATDSAKDRASALAIDTAGWYRQQLSSASSSVVLMADMVVHARGQYAAVQELFGGLAPSVLSQAGPNITKMLQFVPNGVVRDIYPLTGNNAGVAGFNLFGAPGDRDGAVATVREQSMTLVGPLKFYEGGYGVIVRVPVFVPGVDANETFGLPDPLDPYCGGPCAYNATTRTAFWGFSAGVIDLEAINAMPDSKPRMLQSMGHRYEIRAMGIADAGLRVVAASDRPPVDPVEAIISLPNNQWVVRVAPDEGWTHASYDGLLAGVVLVAVLVAALLFAALLSRHRHQDLLEALLPKEIIRDLHSNQHSLLGSRLLNAETTADMLLGLLGQLLENQMPSLRDVVYCRQAIIRRTEIYAPIALGQHIRNAKLDADVTRLLMHQLGGTSGSGSGSDLQLGAEAADSSPAARAAAADDSDLAAALAAARLQQHLDSLPEGDELVAGMTAPGSGTGRRIGRVTELAPRRGSHLVVDADFDSVQGALAAILAPQLGWLDAGPDDLDAASDAALPTLDNEARAPGEVQRGGGGFAGCASDAALQSTGGLGAATTTTGTGGTSSMFSGALSLTRGTSLTSLTSSAAPPPPPGTTVAAPCLASPVPSAVVQLQQLQLHQQQPVAVAAHVLDVPPPVPPAAGSGSGSGSGSELGVGGQVELPGATGQPGDQDGDDGGPADATIISAAAASSSLLLMDDGVGMPPPDTAVAAAASGIAAPVAMPASAPNPSTPRSAAGLVVPADDLTDAAAESTLGAGLSASYRGAGSHSRSTRSTTDIGMRLLPSCNGRPSIQGGGSARPSLAGAGGGSSAGANTALIAALTRKQLAVSSPPPPPPVIEEVEKVLAGADGWQFDTWRLREVTNGHPLSALGFFLIQRAGLIPRLKLKPAVLARLLRHIEAGYVDNPYHSATHAADVLQTLHVIIHGAQLHVHYLDPLGLFAAYWAAIVHDYGHPGLTNDFLIATSDPLAVRYNDRSPLENHHSAASFSALRRPGLDVLAPLSTEQKGAFRKQVIEMVLATDMKQHFSLLSHFNTVHRLANFNKPPAATPGAATPVVRLGSNLATEFVTTAAGSVEDAPHPADDTQRLLGLQIAIKAADIGHLGESHEVHKRWLSGLEEEFFRQGDKERELGIPISPLFDRAKQGVSKSQVGFYDFVALPLVHALAGAFPGTQPLKASFEANYRVYRRAAAAEASGSGK</sequence>
<evidence type="ECO:0000313" key="12">
    <source>
        <dbReference type="Proteomes" id="UP000006906"/>
    </source>
</evidence>
<dbReference type="PROSITE" id="PS00126">
    <property type="entry name" value="PDEASE_I_1"/>
    <property type="match status" value="1"/>
</dbReference>
<keyword evidence="8" id="KW-0472">Membrane</keyword>
<reference evidence="11 12" key="1">
    <citation type="journal article" date="2007" name="Science">
        <title>The Chlamydomonas genome reveals the evolution of key animal and plant functions.</title>
        <authorList>
            <person name="Merchant S.S."/>
            <person name="Prochnik S.E."/>
            <person name="Vallon O."/>
            <person name="Harris E.H."/>
            <person name="Karpowicz S.J."/>
            <person name="Witman G.B."/>
            <person name="Terry A."/>
            <person name="Salamov A."/>
            <person name="Fritz-Laylin L.K."/>
            <person name="Marechal-Drouard L."/>
            <person name="Marshall W.F."/>
            <person name="Qu L.H."/>
            <person name="Nelson D.R."/>
            <person name="Sanderfoot A.A."/>
            <person name="Spalding M.H."/>
            <person name="Kapitonov V.V."/>
            <person name="Ren Q."/>
            <person name="Ferris P."/>
            <person name="Lindquist E."/>
            <person name="Shapiro H."/>
            <person name="Lucas S.M."/>
            <person name="Grimwood J."/>
            <person name="Schmutz J."/>
            <person name="Cardol P."/>
            <person name="Cerutti H."/>
            <person name="Chanfreau G."/>
            <person name="Chen C.L."/>
            <person name="Cognat V."/>
            <person name="Croft M.T."/>
            <person name="Dent R."/>
            <person name="Dutcher S."/>
            <person name="Fernandez E."/>
            <person name="Fukuzawa H."/>
            <person name="Gonzalez-Ballester D."/>
            <person name="Gonzalez-Halphen D."/>
            <person name="Hallmann A."/>
            <person name="Hanikenne M."/>
            <person name="Hippler M."/>
            <person name="Inwood W."/>
            <person name="Jabbari K."/>
            <person name="Kalanon M."/>
            <person name="Kuras R."/>
            <person name="Lefebvre P.A."/>
            <person name="Lemaire S.D."/>
            <person name="Lobanov A.V."/>
            <person name="Lohr M."/>
            <person name="Manuell A."/>
            <person name="Meier I."/>
            <person name="Mets L."/>
            <person name="Mittag M."/>
            <person name="Mittelmeier T."/>
            <person name="Moroney J.V."/>
            <person name="Moseley J."/>
            <person name="Napoli C."/>
            <person name="Nedelcu A.M."/>
            <person name="Niyogi K."/>
            <person name="Novoselov S.V."/>
            <person name="Paulsen I.T."/>
            <person name="Pazour G."/>
            <person name="Purton S."/>
            <person name="Ral J.P."/>
            <person name="Riano-Pachon D.M."/>
            <person name="Riekhof W."/>
            <person name="Rymarquis L."/>
            <person name="Schroda M."/>
            <person name="Stern D."/>
            <person name="Umen J."/>
            <person name="Willows R."/>
            <person name="Wilson N."/>
            <person name="Zimmer S.L."/>
            <person name="Allmer J."/>
            <person name="Balk J."/>
            <person name="Bisova K."/>
            <person name="Chen C.J."/>
            <person name="Elias M."/>
            <person name="Gendler K."/>
            <person name="Hauser C."/>
            <person name="Lamb M.R."/>
            <person name="Ledford H."/>
            <person name="Long J.C."/>
            <person name="Minagawa J."/>
            <person name="Page M.D."/>
            <person name="Pan J."/>
            <person name="Pootakham W."/>
            <person name="Roje S."/>
            <person name="Rose A."/>
            <person name="Stahlberg E."/>
            <person name="Terauchi A.M."/>
            <person name="Yang P."/>
            <person name="Ball S."/>
            <person name="Bowler C."/>
            <person name="Dieckmann C.L."/>
            <person name="Gladyshev V.N."/>
            <person name="Green P."/>
            <person name="Jorgensen R."/>
            <person name="Mayfield S."/>
            <person name="Mueller-Roeber B."/>
            <person name="Rajamani S."/>
            <person name="Sayre R.T."/>
            <person name="Brokstein P."/>
            <person name="Dubchak I."/>
            <person name="Goodstein D."/>
            <person name="Hornick L."/>
            <person name="Huang Y.W."/>
            <person name="Jhaveri J."/>
            <person name="Luo Y."/>
            <person name="Martinez D."/>
            <person name="Ngau W.C."/>
            <person name="Otillar B."/>
            <person name="Poliakov A."/>
            <person name="Porter A."/>
            <person name="Szajkowski L."/>
            <person name="Werner G."/>
            <person name="Zhou K."/>
            <person name="Grigoriev I.V."/>
            <person name="Rokhsar D.S."/>
            <person name="Grossman A.R."/>
        </authorList>
    </citation>
    <scope>NUCLEOTIDE SEQUENCE [LARGE SCALE GENOMIC DNA]</scope>
    <source>
        <strain evidence="12">CC-503</strain>
    </source>
</reference>
<dbReference type="InterPro" id="IPR006189">
    <property type="entry name" value="CHASE_dom"/>
</dbReference>
<dbReference type="InterPro" id="IPR023088">
    <property type="entry name" value="PDEase"/>
</dbReference>
<feature type="active site" description="Proton donor" evidence="3">
    <location>
        <position position="933"/>
    </location>
</feature>
<dbReference type="SMART" id="SM00471">
    <property type="entry name" value="HDc"/>
    <property type="match status" value="1"/>
</dbReference>
<gene>
    <name evidence="11" type="ORF">CHLRE_02g143400v5</name>
</gene>
<dbReference type="GO" id="GO:0007165">
    <property type="term" value="P:signal transduction"/>
    <property type="evidence" value="ECO:0007669"/>
    <property type="project" value="InterPro"/>
</dbReference>
<dbReference type="EMBL" id="CM008963">
    <property type="protein sequence ID" value="PNW87509.1"/>
    <property type="molecule type" value="Genomic_DNA"/>
</dbReference>
<organism evidence="11 12">
    <name type="scientific">Chlamydomonas reinhardtii</name>
    <name type="common">Chlamydomonas smithii</name>
    <dbReference type="NCBI Taxonomy" id="3055"/>
    <lineage>
        <taxon>Eukaryota</taxon>
        <taxon>Viridiplantae</taxon>
        <taxon>Chlorophyta</taxon>
        <taxon>core chlorophytes</taxon>
        <taxon>Chlorophyceae</taxon>
        <taxon>CS clade</taxon>
        <taxon>Chlamydomonadales</taxon>
        <taxon>Chlamydomonadaceae</taxon>
        <taxon>Chlamydomonas</taxon>
    </lineage>
</organism>
<evidence type="ECO:0000256" key="7">
    <source>
        <dbReference type="SAM" id="MobiDB-lite"/>
    </source>
</evidence>
<feature type="binding site" evidence="5">
    <location>
        <position position="975"/>
    </location>
    <ligand>
        <name>Zn(2+)</name>
        <dbReference type="ChEBI" id="CHEBI:29105"/>
        <label>2</label>
    </ligand>
</feature>
<keyword evidence="1 5" id="KW-0479">Metal-binding</keyword>
<feature type="binding site" evidence="4">
    <location>
        <begin position="933"/>
        <end position="937"/>
    </location>
    <ligand>
        <name>AMP</name>
        <dbReference type="ChEBI" id="CHEBI:456215"/>
    </ligand>
</feature>
<evidence type="ECO:0000256" key="8">
    <source>
        <dbReference type="SAM" id="Phobius"/>
    </source>
</evidence>
<protein>
    <recommendedName>
        <fullName evidence="6">Phosphodiesterase</fullName>
        <ecNumber evidence="6">3.1.4.-</ecNumber>
    </recommendedName>
</protein>
<feature type="transmembrane region" description="Helical" evidence="8">
    <location>
        <begin position="12"/>
        <end position="32"/>
    </location>
</feature>
<dbReference type="Proteomes" id="UP000006906">
    <property type="component" value="Chromosome 2"/>
</dbReference>
<dbReference type="PaxDb" id="3055-EDP02012"/>
<proteinExistence type="inferred from homology"/>
<evidence type="ECO:0000259" key="10">
    <source>
        <dbReference type="PROSITE" id="PS51845"/>
    </source>
</evidence>
<name>A0A2K3E402_CHLRE</name>
<dbReference type="PROSITE" id="PS50839">
    <property type="entry name" value="CHASE"/>
    <property type="match status" value="1"/>
</dbReference>
<feature type="binding site" evidence="5">
    <location>
        <position position="974"/>
    </location>
    <ligand>
        <name>Zn(2+)</name>
        <dbReference type="ChEBI" id="CHEBI:29105"/>
        <label>1</label>
    </ligand>
</feature>
<dbReference type="EC" id="3.1.4.-" evidence="6"/>
<evidence type="ECO:0000256" key="4">
    <source>
        <dbReference type="PIRSR" id="PIRSR623088-2"/>
    </source>
</evidence>
<feature type="transmembrane region" description="Helical" evidence="8">
    <location>
        <begin position="296"/>
        <end position="316"/>
    </location>
</feature>
<evidence type="ECO:0000256" key="2">
    <source>
        <dbReference type="ARBA" id="ARBA00022801"/>
    </source>
</evidence>
<evidence type="ECO:0000256" key="1">
    <source>
        <dbReference type="ARBA" id="ARBA00022723"/>
    </source>
</evidence>
<feature type="binding site" evidence="4">
    <location>
        <position position="1174"/>
    </location>
    <ligand>
        <name>AMP</name>
        <dbReference type="ChEBI" id="CHEBI:456215"/>
    </ligand>
</feature>
<dbReference type="GO" id="GO:0004115">
    <property type="term" value="F:3',5'-cyclic-AMP phosphodiesterase activity"/>
    <property type="evidence" value="ECO:0000318"/>
    <property type="project" value="GO_Central"/>
</dbReference>
<keyword evidence="2 6" id="KW-0378">Hydrolase</keyword>
<keyword evidence="12" id="KW-1185">Reference proteome</keyword>
<feature type="binding site" evidence="5">
    <location>
        <position position="1123"/>
    </location>
    <ligand>
        <name>Zn(2+)</name>
        <dbReference type="ChEBI" id="CHEBI:29105"/>
        <label>1</label>
    </ligand>
</feature>
<feature type="domain" description="PDEase" evidence="10">
    <location>
        <begin position="858"/>
        <end position="1217"/>
    </location>
</feature>
<dbReference type="Pfam" id="PF00233">
    <property type="entry name" value="PDEase_I"/>
    <property type="match status" value="1"/>
</dbReference>
<dbReference type="KEGG" id="cre:CHLRE_02g143400v5"/>
<feature type="region of interest" description="Disordered" evidence="7">
    <location>
        <begin position="812"/>
        <end position="832"/>
    </location>
</feature>
<feature type="compositionally biased region" description="Gly residues" evidence="7">
    <location>
        <begin position="668"/>
        <end position="682"/>
    </location>
</feature>
<dbReference type="AlphaFoldDB" id="A0A2K3E402"/>
<feature type="region of interest" description="Disordered" evidence="7">
    <location>
        <begin position="660"/>
        <end position="706"/>
    </location>
</feature>
<dbReference type="GO" id="GO:0141162">
    <property type="term" value="P:negative regulation of cAMP/PKA signal transduction"/>
    <property type="evidence" value="ECO:0000318"/>
    <property type="project" value="GO_Central"/>
</dbReference>
<comment type="cofactor">
    <cofactor evidence="6">
        <name>a divalent metal cation</name>
        <dbReference type="ChEBI" id="CHEBI:60240"/>
    </cofactor>
    <text evidence="6">Binds 2 divalent metal cations per subunit. Site 1 may preferentially bind zinc ions, while site 2 has a preference for magnesium and/or manganese ions.</text>
</comment>
<dbReference type="PANTHER" id="PTHR11347">
    <property type="entry name" value="CYCLIC NUCLEOTIDE PHOSPHODIESTERASE"/>
    <property type="match status" value="1"/>
</dbReference>
<accession>A0A2K3E402</accession>
<dbReference type="InterPro" id="IPR003607">
    <property type="entry name" value="HD/PDEase_dom"/>
</dbReference>
<dbReference type="InParanoid" id="A0A2K3E402"/>
<dbReference type="PRINTS" id="PR00387">
    <property type="entry name" value="PDIESTERASE1"/>
</dbReference>
<dbReference type="GeneID" id="5720465"/>
<dbReference type="GO" id="GO:0046872">
    <property type="term" value="F:metal ion binding"/>
    <property type="evidence" value="ECO:0007669"/>
    <property type="project" value="UniProtKB-KW"/>
</dbReference>
<dbReference type="SUPFAM" id="SSF109604">
    <property type="entry name" value="HD-domain/PDEase-like"/>
    <property type="match status" value="1"/>
</dbReference>
<evidence type="ECO:0000313" key="11">
    <source>
        <dbReference type="EMBL" id="PNW87509.1"/>
    </source>
</evidence>
<dbReference type="PROSITE" id="PS51845">
    <property type="entry name" value="PDEASE_I_2"/>
    <property type="match status" value="1"/>
</dbReference>
<dbReference type="Gramene" id="PNW87509">
    <property type="protein sequence ID" value="PNW87509"/>
    <property type="gene ID" value="CHLRE_02g143400v5"/>
</dbReference>
<evidence type="ECO:0000256" key="6">
    <source>
        <dbReference type="RuleBase" id="RU363067"/>
    </source>
</evidence>
<dbReference type="CDD" id="cd00077">
    <property type="entry name" value="HDc"/>
    <property type="match status" value="1"/>
</dbReference>
<dbReference type="OMA" id="WTHASYD"/>
<dbReference type="OrthoDB" id="568146at2759"/>
<keyword evidence="8" id="KW-0812">Transmembrane</keyword>
<feature type="domain" description="CHASE" evidence="9">
    <location>
        <begin position="113"/>
        <end position="223"/>
    </location>
</feature>
<dbReference type="SMART" id="SM01079">
    <property type="entry name" value="CHASE"/>
    <property type="match status" value="1"/>
</dbReference>
<keyword evidence="8" id="KW-1133">Transmembrane helix</keyword>
<comment type="similarity">
    <text evidence="6">Belongs to the cyclic nucleotide phosphodiesterase family.</text>
</comment>
<feature type="binding site" evidence="4">
    <location>
        <position position="1123"/>
    </location>
    <ligand>
        <name>AMP</name>
        <dbReference type="ChEBI" id="CHEBI:456215"/>
    </ligand>
</feature>
<feature type="binding site" evidence="5">
    <location>
        <position position="937"/>
    </location>
    <ligand>
        <name>Zn(2+)</name>
        <dbReference type="ChEBI" id="CHEBI:29105"/>
        <label>1</label>
    </ligand>
</feature>
<dbReference type="InterPro" id="IPR002073">
    <property type="entry name" value="PDEase_catalytic_dom"/>
</dbReference>
<dbReference type="InterPro" id="IPR023174">
    <property type="entry name" value="PDEase_CS"/>
</dbReference>
<dbReference type="RefSeq" id="XP_001694860.2">
    <property type="nucleotide sequence ID" value="XM_001694808.2"/>
</dbReference>
<dbReference type="GO" id="GO:0047555">
    <property type="term" value="F:3',5'-cyclic-GMP phosphodiesterase activity"/>
    <property type="evidence" value="ECO:0000318"/>
    <property type="project" value="GO_Central"/>
</dbReference>
<feature type="binding site" evidence="5">
    <location>
        <position position="975"/>
    </location>
    <ligand>
        <name>Zn(2+)</name>
        <dbReference type="ChEBI" id="CHEBI:29105"/>
        <label>1</label>
    </ligand>
</feature>